<dbReference type="PROSITE" id="PS51257">
    <property type="entry name" value="PROKAR_LIPOPROTEIN"/>
    <property type="match status" value="1"/>
</dbReference>
<accession>A0A4R6UAU4</accession>
<organism evidence="2 3">
    <name type="scientific">Permianibacter aggregans</name>
    <dbReference type="NCBI Taxonomy" id="1510150"/>
    <lineage>
        <taxon>Bacteria</taxon>
        <taxon>Pseudomonadati</taxon>
        <taxon>Pseudomonadota</taxon>
        <taxon>Gammaproteobacteria</taxon>
        <taxon>Pseudomonadales</taxon>
        <taxon>Pseudomonadaceae</taxon>
        <taxon>Permianibacter</taxon>
    </lineage>
</organism>
<dbReference type="InterPro" id="IPR011042">
    <property type="entry name" value="6-blade_b-propeller_TolB-like"/>
</dbReference>
<dbReference type="Proteomes" id="UP000295375">
    <property type="component" value="Unassembled WGS sequence"/>
</dbReference>
<name>A0A4R6UAU4_9GAMM</name>
<gene>
    <name evidence="2" type="ORF">EV696_1378</name>
</gene>
<keyword evidence="1" id="KW-0732">Signal</keyword>
<dbReference type="Gene3D" id="2.120.10.30">
    <property type="entry name" value="TolB, C-terminal domain"/>
    <property type="match status" value="1"/>
</dbReference>
<proteinExistence type="predicted"/>
<evidence type="ECO:0000256" key="1">
    <source>
        <dbReference type="SAM" id="SignalP"/>
    </source>
</evidence>
<protein>
    <submittedName>
        <fullName evidence="2">Uncharacterized protein</fullName>
    </submittedName>
</protein>
<dbReference type="OrthoDB" id="9775406at2"/>
<keyword evidence="3" id="KW-1185">Reference proteome</keyword>
<dbReference type="RefSeq" id="WP_133593921.1">
    <property type="nucleotide sequence ID" value="NZ_CP037953.1"/>
</dbReference>
<dbReference type="SUPFAM" id="SSF63829">
    <property type="entry name" value="Calcium-dependent phosphotriesterase"/>
    <property type="match status" value="1"/>
</dbReference>
<feature type="signal peptide" evidence="1">
    <location>
        <begin position="1"/>
        <end position="17"/>
    </location>
</feature>
<evidence type="ECO:0000313" key="2">
    <source>
        <dbReference type="EMBL" id="TDQ41835.1"/>
    </source>
</evidence>
<sequence length="309" mass="34008">MSLIGRFVLLSLLFSLAACTPKQVLLDLPEAENLHFTPDGRLIASGKGIYEIVLQDGSYQALSLYDGDCGFAGIAQRGNWLYSTCVTGPLWAMKRYLLAAELRDNELPQFQIIKEIDLIIPNGMAFDRNGVLLMADENFFGAGKIVRIHVEDGAPPTVTSIETWLDGRYGVWHPNGVRVVDDQVFFTDGGHVKAFRFDDDGTVLEQRILFTRATVFDDLLPVCDGAVVTDFIKGTVLYVDRDGNKRYESKAQSFPGASSVQIGRPPLFGSNQLIISEKGMLLETDNRIGDKLVSVAADFDLAEYAATCP</sequence>
<dbReference type="AlphaFoldDB" id="A0A4R6UAU4"/>
<dbReference type="EMBL" id="SNYM01000037">
    <property type="protein sequence ID" value="TDQ41835.1"/>
    <property type="molecule type" value="Genomic_DNA"/>
</dbReference>
<feature type="chain" id="PRO_5020471434" evidence="1">
    <location>
        <begin position="18"/>
        <end position="309"/>
    </location>
</feature>
<reference evidence="2 3" key="1">
    <citation type="submission" date="2019-03" db="EMBL/GenBank/DDBJ databases">
        <title>Genomic Encyclopedia of Type Strains, Phase IV (KMG-IV): sequencing the most valuable type-strain genomes for metagenomic binning, comparative biology and taxonomic classification.</title>
        <authorList>
            <person name="Goeker M."/>
        </authorList>
    </citation>
    <scope>NUCLEOTIDE SEQUENCE [LARGE SCALE GENOMIC DNA]</scope>
    <source>
        <strain evidence="2 3">DSM 103792</strain>
    </source>
</reference>
<comment type="caution">
    <text evidence="2">The sequence shown here is derived from an EMBL/GenBank/DDBJ whole genome shotgun (WGS) entry which is preliminary data.</text>
</comment>
<evidence type="ECO:0000313" key="3">
    <source>
        <dbReference type="Proteomes" id="UP000295375"/>
    </source>
</evidence>